<dbReference type="SUPFAM" id="SSF55781">
    <property type="entry name" value="GAF domain-like"/>
    <property type="match status" value="1"/>
</dbReference>
<evidence type="ECO:0000259" key="2">
    <source>
        <dbReference type="PROSITE" id="PS50887"/>
    </source>
</evidence>
<dbReference type="PANTHER" id="PTHR46663:SF3">
    <property type="entry name" value="SLL0267 PROTEIN"/>
    <property type="match status" value="1"/>
</dbReference>
<evidence type="ECO:0000313" key="4">
    <source>
        <dbReference type="Proteomes" id="UP000635606"/>
    </source>
</evidence>
<dbReference type="Gene3D" id="3.30.70.270">
    <property type="match status" value="1"/>
</dbReference>
<dbReference type="Pfam" id="PF01590">
    <property type="entry name" value="GAF"/>
    <property type="match status" value="1"/>
</dbReference>
<comment type="caution">
    <text evidence="3">The sequence shown here is derived from an EMBL/GenBank/DDBJ whole genome shotgun (WGS) entry which is preliminary data.</text>
</comment>
<evidence type="ECO:0000313" key="3">
    <source>
        <dbReference type="EMBL" id="GIJ71676.1"/>
    </source>
</evidence>
<name>A0A8J4A2P0_9ACTN</name>
<keyword evidence="4" id="KW-1185">Reference proteome</keyword>
<dbReference type="InterPro" id="IPR029787">
    <property type="entry name" value="Nucleotide_cyclase"/>
</dbReference>
<protein>
    <recommendedName>
        <fullName evidence="5">Diguanylate cyclase with PAS/PAC and GAF sensors</fullName>
    </recommendedName>
</protein>
<dbReference type="PANTHER" id="PTHR46663">
    <property type="entry name" value="DIGUANYLATE CYCLASE DGCT-RELATED"/>
    <property type="match status" value="1"/>
</dbReference>
<accession>A0A8J4A2P0</accession>
<dbReference type="InterPro" id="IPR000014">
    <property type="entry name" value="PAS"/>
</dbReference>
<dbReference type="InterPro" id="IPR035965">
    <property type="entry name" value="PAS-like_dom_sf"/>
</dbReference>
<dbReference type="NCBIfam" id="TIGR00229">
    <property type="entry name" value="sensory_box"/>
    <property type="match status" value="1"/>
</dbReference>
<dbReference type="CDD" id="cd01949">
    <property type="entry name" value="GGDEF"/>
    <property type="match status" value="1"/>
</dbReference>
<dbReference type="PROSITE" id="PS50112">
    <property type="entry name" value="PAS"/>
    <property type="match status" value="1"/>
</dbReference>
<feature type="domain" description="GGDEF" evidence="2">
    <location>
        <begin position="332"/>
        <end position="465"/>
    </location>
</feature>
<sequence length="465" mass="49514">MEPGASRTPSAGAEGRLRALAGLTGAIDIGWTDDRLLRTVVDLFLAEWGDSCTVRLTGVDGSDGTGVSSHPDAVRAMLDRAALDPTVVPRATEIVVSGDDPFGDWLPEHGLRQYAVVPIAGSDRSVGALVVTRTTDRPDFSGEDLAFAAVVASIVGVVTIGRRVLAHTTTVVDGLQAQAEVVEQISDALITCDEHLRILSWNTAAEKIYGYAASEAIGCDLSALLTSQYFTTDGVPLTLDDVLTTISETGRWDGELHERHAAGTPLVILASVSAADGRSGHHGGLVLVNRDITAQRHEEHLATHDALTGLPNRRMLTNRLHEAFARACRTEGTMAVLFIDLDGFKPINDRYGHAVGDDVLIITAQRLVKAVRRTDSIGRLGGDEFVVILEDAGTDENIGMVADRIVESVSAPMEIGDHSVSVRPSVGVAVARRPDAETHRPDQLLAAADRAMYVAKEHGRPVFAG</sequence>
<evidence type="ECO:0008006" key="5">
    <source>
        <dbReference type="Google" id="ProtNLM"/>
    </source>
</evidence>
<dbReference type="SMART" id="SM00091">
    <property type="entry name" value="PAS"/>
    <property type="match status" value="1"/>
</dbReference>
<dbReference type="RefSeq" id="WP_203931519.1">
    <property type="nucleotide sequence ID" value="NZ_BOPH01000088.1"/>
</dbReference>
<dbReference type="InterPro" id="IPR052163">
    <property type="entry name" value="DGC-Regulatory_Protein"/>
</dbReference>
<dbReference type="InterPro" id="IPR003018">
    <property type="entry name" value="GAF"/>
</dbReference>
<gene>
    <name evidence="3" type="ORF">Voc01_065930</name>
</gene>
<dbReference type="Gene3D" id="3.30.450.40">
    <property type="match status" value="1"/>
</dbReference>
<dbReference type="InterPro" id="IPR000160">
    <property type="entry name" value="GGDEF_dom"/>
</dbReference>
<dbReference type="Pfam" id="PF00990">
    <property type="entry name" value="GGDEF"/>
    <property type="match status" value="1"/>
</dbReference>
<dbReference type="CDD" id="cd00130">
    <property type="entry name" value="PAS"/>
    <property type="match status" value="1"/>
</dbReference>
<dbReference type="Proteomes" id="UP000635606">
    <property type="component" value="Unassembled WGS sequence"/>
</dbReference>
<proteinExistence type="predicted"/>
<organism evidence="3 4">
    <name type="scientific">Virgisporangium ochraceum</name>
    <dbReference type="NCBI Taxonomy" id="65505"/>
    <lineage>
        <taxon>Bacteria</taxon>
        <taxon>Bacillati</taxon>
        <taxon>Actinomycetota</taxon>
        <taxon>Actinomycetes</taxon>
        <taxon>Micromonosporales</taxon>
        <taxon>Micromonosporaceae</taxon>
        <taxon>Virgisporangium</taxon>
    </lineage>
</organism>
<reference evidence="3" key="1">
    <citation type="submission" date="2021-01" db="EMBL/GenBank/DDBJ databases">
        <title>Whole genome shotgun sequence of Virgisporangium ochraceum NBRC 16418.</title>
        <authorList>
            <person name="Komaki H."/>
            <person name="Tamura T."/>
        </authorList>
    </citation>
    <scope>NUCLEOTIDE SEQUENCE</scope>
    <source>
        <strain evidence="3">NBRC 16418</strain>
    </source>
</reference>
<dbReference type="SUPFAM" id="SSF55073">
    <property type="entry name" value="Nucleotide cyclase"/>
    <property type="match status" value="1"/>
</dbReference>
<dbReference type="NCBIfam" id="TIGR00254">
    <property type="entry name" value="GGDEF"/>
    <property type="match status" value="1"/>
</dbReference>
<dbReference type="EMBL" id="BOPH01000088">
    <property type="protein sequence ID" value="GIJ71676.1"/>
    <property type="molecule type" value="Genomic_DNA"/>
</dbReference>
<dbReference type="InterPro" id="IPR043128">
    <property type="entry name" value="Rev_trsase/Diguanyl_cyclase"/>
</dbReference>
<dbReference type="InterPro" id="IPR013656">
    <property type="entry name" value="PAS_4"/>
</dbReference>
<dbReference type="FunFam" id="3.30.70.270:FF:000001">
    <property type="entry name" value="Diguanylate cyclase domain protein"/>
    <property type="match status" value="1"/>
</dbReference>
<dbReference type="Gene3D" id="3.30.450.20">
    <property type="entry name" value="PAS domain"/>
    <property type="match status" value="1"/>
</dbReference>
<dbReference type="PROSITE" id="PS50887">
    <property type="entry name" value="GGDEF"/>
    <property type="match status" value="1"/>
</dbReference>
<dbReference type="AlphaFoldDB" id="A0A8J4A2P0"/>
<dbReference type="Pfam" id="PF08448">
    <property type="entry name" value="PAS_4"/>
    <property type="match status" value="1"/>
</dbReference>
<feature type="domain" description="PAS" evidence="1">
    <location>
        <begin position="180"/>
        <end position="218"/>
    </location>
</feature>
<dbReference type="SMART" id="SM00267">
    <property type="entry name" value="GGDEF"/>
    <property type="match status" value="1"/>
</dbReference>
<dbReference type="InterPro" id="IPR029016">
    <property type="entry name" value="GAF-like_dom_sf"/>
</dbReference>
<evidence type="ECO:0000259" key="1">
    <source>
        <dbReference type="PROSITE" id="PS50112"/>
    </source>
</evidence>
<dbReference type="SUPFAM" id="SSF55785">
    <property type="entry name" value="PYP-like sensor domain (PAS domain)"/>
    <property type="match status" value="1"/>
</dbReference>